<keyword evidence="2" id="KW-0238">DNA-binding</keyword>
<dbReference type="Gene3D" id="1.20.120.530">
    <property type="entry name" value="GntR ligand-binding domain-like"/>
    <property type="match status" value="1"/>
</dbReference>
<dbReference type="SUPFAM" id="SSF46785">
    <property type="entry name" value="Winged helix' DNA-binding domain"/>
    <property type="match status" value="1"/>
</dbReference>
<proteinExistence type="predicted"/>
<evidence type="ECO:0000256" key="1">
    <source>
        <dbReference type="ARBA" id="ARBA00023015"/>
    </source>
</evidence>
<dbReference type="Pfam" id="PF07729">
    <property type="entry name" value="FCD"/>
    <property type="match status" value="1"/>
</dbReference>
<dbReference type="EMBL" id="SMRT01000038">
    <property type="protein sequence ID" value="TDF89188.1"/>
    <property type="molecule type" value="Genomic_DNA"/>
</dbReference>
<dbReference type="InterPro" id="IPR036388">
    <property type="entry name" value="WH-like_DNA-bd_sf"/>
</dbReference>
<evidence type="ECO:0000256" key="3">
    <source>
        <dbReference type="ARBA" id="ARBA00023163"/>
    </source>
</evidence>
<dbReference type="RefSeq" id="WP_133237001.1">
    <property type="nucleotide sequence ID" value="NZ_SMRT01000038.1"/>
</dbReference>
<evidence type="ECO:0000313" key="5">
    <source>
        <dbReference type="EMBL" id="TDF89188.1"/>
    </source>
</evidence>
<protein>
    <submittedName>
        <fullName evidence="5">FadR family transcriptional regulator</fullName>
    </submittedName>
</protein>
<keyword evidence="6" id="KW-1185">Reference proteome</keyword>
<sequence length="247" mass="27792">MVSQANQFNFEPIQKSSIVVELTKMLLDYIFSGSIQPGGKLPTERQLQEALGVGRSAIREALKALMVLGVLEVRQGDGTYLKKVDSTLLTQSIEWGLLLGERNMMDIIETRREIEVIIVRYATLRRTPDEVKELEEILKKLKESTIHDFVEFDIAFHLKLAEMARNTVLKGVLTSIQSLLRTWIKCVIEAAGETGFSYDDHYKVYKAVADGDPEAAMLAMQEHMEDATARLIAEIEKNHNGGAVNLR</sequence>
<dbReference type="InterPro" id="IPR036390">
    <property type="entry name" value="WH_DNA-bd_sf"/>
</dbReference>
<dbReference type="InterPro" id="IPR011711">
    <property type="entry name" value="GntR_C"/>
</dbReference>
<evidence type="ECO:0000256" key="2">
    <source>
        <dbReference type="ARBA" id="ARBA00023125"/>
    </source>
</evidence>
<dbReference type="Gene3D" id="1.10.10.10">
    <property type="entry name" value="Winged helix-like DNA-binding domain superfamily/Winged helix DNA-binding domain"/>
    <property type="match status" value="1"/>
</dbReference>
<dbReference type="PANTHER" id="PTHR43537:SF5">
    <property type="entry name" value="UXU OPERON TRANSCRIPTIONAL REGULATOR"/>
    <property type="match status" value="1"/>
</dbReference>
<dbReference type="OrthoDB" id="9782299at2"/>
<evidence type="ECO:0000259" key="4">
    <source>
        <dbReference type="PROSITE" id="PS50949"/>
    </source>
</evidence>
<feature type="domain" description="HTH gntR-type" evidence="4">
    <location>
        <begin position="16"/>
        <end position="84"/>
    </location>
</feature>
<dbReference type="InterPro" id="IPR008920">
    <property type="entry name" value="TF_FadR/GntR_C"/>
</dbReference>
<keyword evidence="3" id="KW-0804">Transcription</keyword>
<accession>A0A4R5K6S7</accession>
<comment type="caution">
    <text evidence="5">The sequence shown here is derived from an EMBL/GenBank/DDBJ whole genome shotgun (WGS) entry which is preliminary data.</text>
</comment>
<gene>
    <name evidence="5" type="ORF">E1757_34955</name>
</gene>
<dbReference type="InterPro" id="IPR000524">
    <property type="entry name" value="Tscrpt_reg_HTH_GntR"/>
</dbReference>
<dbReference type="PRINTS" id="PR00035">
    <property type="entry name" value="HTHGNTR"/>
</dbReference>
<reference evidence="5 6" key="1">
    <citation type="submission" date="2019-03" db="EMBL/GenBank/DDBJ databases">
        <title>This is whole genome sequence of Paenibacillus sp MS74 strain.</title>
        <authorList>
            <person name="Trinh H.N."/>
        </authorList>
    </citation>
    <scope>NUCLEOTIDE SEQUENCE [LARGE SCALE GENOMIC DNA]</scope>
    <source>
        <strain evidence="5 6">MS74</strain>
    </source>
</reference>
<dbReference type="SMART" id="SM00895">
    <property type="entry name" value="FCD"/>
    <property type="match status" value="1"/>
</dbReference>
<dbReference type="GO" id="GO:0003677">
    <property type="term" value="F:DNA binding"/>
    <property type="evidence" value="ECO:0007669"/>
    <property type="project" value="UniProtKB-KW"/>
</dbReference>
<dbReference type="Proteomes" id="UP000295636">
    <property type="component" value="Unassembled WGS sequence"/>
</dbReference>
<dbReference type="SUPFAM" id="SSF48008">
    <property type="entry name" value="GntR ligand-binding domain-like"/>
    <property type="match status" value="1"/>
</dbReference>
<dbReference type="GO" id="GO:0003700">
    <property type="term" value="F:DNA-binding transcription factor activity"/>
    <property type="evidence" value="ECO:0007669"/>
    <property type="project" value="InterPro"/>
</dbReference>
<dbReference type="SMART" id="SM00345">
    <property type="entry name" value="HTH_GNTR"/>
    <property type="match status" value="1"/>
</dbReference>
<evidence type="ECO:0000313" key="6">
    <source>
        <dbReference type="Proteomes" id="UP000295636"/>
    </source>
</evidence>
<dbReference type="CDD" id="cd07377">
    <property type="entry name" value="WHTH_GntR"/>
    <property type="match status" value="1"/>
</dbReference>
<dbReference type="PANTHER" id="PTHR43537">
    <property type="entry name" value="TRANSCRIPTIONAL REGULATOR, GNTR FAMILY"/>
    <property type="match status" value="1"/>
</dbReference>
<dbReference type="AlphaFoldDB" id="A0A4R5K6S7"/>
<keyword evidence="1" id="KW-0805">Transcription regulation</keyword>
<name>A0A4R5K6S7_9BACL</name>
<dbReference type="PROSITE" id="PS50949">
    <property type="entry name" value="HTH_GNTR"/>
    <property type="match status" value="1"/>
</dbReference>
<organism evidence="5 6">
    <name type="scientific">Paenibacillus piri</name>
    <dbReference type="NCBI Taxonomy" id="2547395"/>
    <lineage>
        <taxon>Bacteria</taxon>
        <taxon>Bacillati</taxon>
        <taxon>Bacillota</taxon>
        <taxon>Bacilli</taxon>
        <taxon>Bacillales</taxon>
        <taxon>Paenibacillaceae</taxon>
        <taxon>Paenibacillus</taxon>
    </lineage>
</organism>
<dbReference type="Pfam" id="PF00392">
    <property type="entry name" value="GntR"/>
    <property type="match status" value="1"/>
</dbReference>